<dbReference type="Proteomes" id="UP000601171">
    <property type="component" value="Unassembled WGS sequence"/>
</dbReference>
<sequence length="351" mass="40444">MANIRRVFLGGNTAEGFYSLHDNIIDINRNMLYIIKGMPGGGKSSMMKQIGKIATDNGYSAEYQHCPSDPNSIDGIVIDKLRIAIVDGTLPHAIEPVYPGLIDHIIDLGQYIEMDKLQLYKDEIMLAKGNNKSSYRRAFNFFKASKSIYEEIENTNKSNVDFERINKLTLNYVDRIFNEGVIVDDFIGFKERHLFSEAYTPEGYIDYTPSLLDGKKYRYYLEGNIGTGKTTFLNRIIEEAKMRNYHIEVYHNPLIPSKLDSVIIIELDTIISTSIETKKYIHAVIDFDEFFDDENLNQEDFRLFSSLVDRGIYALEGATKNHLVLENIYKKCINYEGINQVRDRLINEIFE</sequence>
<evidence type="ECO:0000313" key="2">
    <source>
        <dbReference type="Proteomes" id="UP000601171"/>
    </source>
</evidence>
<accession>A0A926EWD4</accession>
<dbReference type="InterPro" id="IPR027417">
    <property type="entry name" value="P-loop_NTPase"/>
</dbReference>
<dbReference type="Gene3D" id="3.40.50.300">
    <property type="entry name" value="P-loop containing nucleotide triphosphate hydrolases"/>
    <property type="match status" value="1"/>
</dbReference>
<dbReference type="SUPFAM" id="SSF52540">
    <property type="entry name" value="P-loop containing nucleoside triphosphate hydrolases"/>
    <property type="match status" value="1"/>
</dbReference>
<dbReference type="EMBL" id="JACRTG010000028">
    <property type="protein sequence ID" value="MBC8588816.1"/>
    <property type="molecule type" value="Genomic_DNA"/>
</dbReference>
<organism evidence="1 2">
    <name type="scientific">Paratissierella segnis</name>
    <dbReference type="NCBI Taxonomy" id="2763679"/>
    <lineage>
        <taxon>Bacteria</taxon>
        <taxon>Bacillati</taxon>
        <taxon>Bacillota</taxon>
        <taxon>Tissierellia</taxon>
        <taxon>Tissierellales</taxon>
        <taxon>Tissierellaceae</taxon>
        <taxon>Paratissierella</taxon>
    </lineage>
</organism>
<name>A0A926EWD4_9FIRM</name>
<dbReference type="AlphaFoldDB" id="A0A926EWD4"/>
<evidence type="ECO:0008006" key="3">
    <source>
        <dbReference type="Google" id="ProtNLM"/>
    </source>
</evidence>
<dbReference type="RefSeq" id="WP_262430272.1">
    <property type="nucleotide sequence ID" value="NZ_JACRTG010000028.1"/>
</dbReference>
<comment type="caution">
    <text evidence="1">The sequence shown here is derived from an EMBL/GenBank/DDBJ whole genome shotgun (WGS) entry which is preliminary data.</text>
</comment>
<protein>
    <recommendedName>
        <fullName evidence="3">ATPase</fullName>
    </recommendedName>
</protein>
<evidence type="ECO:0000313" key="1">
    <source>
        <dbReference type="EMBL" id="MBC8588816.1"/>
    </source>
</evidence>
<gene>
    <name evidence="1" type="ORF">H8707_11365</name>
</gene>
<reference evidence="1" key="1">
    <citation type="submission" date="2020-08" db="EMBL/GenBank/DDBJ databases">
        <title>Genome public.</title>
        <authorList>
            <person name="Liu C."/>
            <person name="Sun Q."/>
        </authorList>
    </citation>
    <scope>NUCLEOTIDE SEQUENCE</scope>
    <source>
        <strain evidence="1">BX21</strain>
    </source>
</reference>
<keyword evidence="2" id="KW-1185">Reference proteome</keyword>
<proteinExistence type="predicted"/>